<reference evidence="1" key="1">
    <citation type="journal article" date="2015" name="Nature">
        <title>Complex archaea that bridge the gap between prokaryotes and eukaryotes.</title>
        <authorList>
            <person name="Spang A."/>
            <person name="Saw J.H."/>
            <person name="Jorgensen S.L."/>
            <person name="Zaremba-Niedzwiedzka K."/>
            <person name="Martijn J."/>
            <person name="Lind A.E."/>
            <person name="van Eijk R."/>
            <person name="Schleper C."/>
            <person name="Guy L."/>
            <person name="Ettema T.J."/>
        </authorList>
    </citation>
    <scope>NUCLEOTIDE SEQUENCE</scope>
</reference>
<dbReference type="AlphaFoldDB" id="A0A0F9BEA6"/>
<protein>
    <submittedName>
        <fullName evidence="1">Uncharacterized protein</fullName>
    </submittedName>
</protein>
<gene>
    <name evidence="1" type="ORF">LCGC14_2800230</name>
</gene>
<proteinExistence type="predicted"/>
<sequence length="62" mass="6843">MARQENLTVIKEGLNRQRTKGAALKDTLYDLLNGFVSSEKTVKVRPGTRLTETLPANTKGLV</sequence>
<name>A0A0F9BEA6_9ZZZZ</name>
<dbReference type="EMBL" id="LAZR01052525">
    <property type="protein sequence ID" value="KKK82756.1"/>
    <property type="molecule type" value="Genomic_DNA"/>
</dbReference>
<accession>A0A0F9BEA6</accession>
<comment type="caution">
    <text evidence="1">The sequence shown here is derived from an EMBL/GenBank/DDBJ whole genome shotgun (WGS) entry which is preliminary data.</text>
</comment>
<feature type="non-terminal residue" evidence="1">
    <location>
        <position position="62"/>
    </location>
</feature>
<organism evidence="1">
    <name type="scientific">marine sediment metagenome</name>
    <dbReference type="NCBI Taxonomy" id="412755"/>
    <lineage>
        <taxon>unclassified sequences</taxon>
        <taxon>metagenomes</taxon>
        <taxon>ecological metagenomes</taxon>
    </lineage>
</organism>
<evidence type="ECO:0000313" key="1">
    <source>
        <dbReference type="EMBL" id="KKK82756.1"/>
    </source>
</evidence>